<dbReference type="InterPro" id="IPR036390">
    <property type="entry name" value="WH_DNA-bd_sf"/>
</dbReference>
<comment type="caution">
    <text evidence="2">The sequence shown here is derived from an EMBL/GenBank/DDBJ whole genome shotgun (WGS) entry which is preliminary data.</text>
</comment>
<keyword evidence="3" id="KW-1185">Reference proteome</keyword>
<dbReference type="SUPFAM" id="SSF46785">
    <property type="entry name" value="Winged helix' DNA-binding domain"/>
    <property type="match status" value="1"/>
</dbReference>
<dbReference type="InterPro" id="IPR036388">
    <property type="entry name" value="WH-like_DNA-bd_sf"/>
</dbReference>
<evidence type="ECO:0000313" key="3">
    <source>
        <dbReference type="Proteomes" id="UP001152604"/>
    </source>
</evidence>
<dbReference type="RefSeq" id="WP_254024912.1">
    <property type="nucleotide sequence ID" value="NZ_CAKXZS010000014.1"/>
</dbReference>
<name>A0ABM9DR20_9HYPH</name>
<dbReference type="Gene3D" id="1.10.10.10">
    <property type="entry name" value="Winged helix-like DNA-binding domain superfamily/Winged helix DNA-binding domain"/>
    <property type="match status" value="1"/>
</dbReference>
<organism evidence="2 3">
    <name type="scientific">Mesorhizobium ventifaucium</name>
    <dbReference type="NCBI Taxonomy" id="666020"/>
    <lineage>
        <taxon>Bacteria</taxon>
        <taxon>Pseudomonadati</taxon>
        <taxon>Pseudomonadota</taxon>
        <taxon>Alphaproteobacteria</taxon>
        <taxon>Hyphomicrobiales</taxon>
        <taxon>Phyllobacteriaceae</taxon>
        <taxon>Mesorhizobium</taxon>
    </lineage>
</organism>
<dbReference type="Pfam" id="PF08279">
    <property type="entry name" value="HTH_11"/>
    <property type="match status" value="1"/>
</dbReference>
<gene>
    <name evidence="2" type="ORF">MES4922_210090</name>
</gene>
<feature type="domain" description="Helix-turn-helix type 11" evidence="1">
    <location>
        <begin position="12"/>
        <end position="61"/>
    </location>
</feature>
<evidence type="ECO:0000259" key="1">
    <source>
        <dbReference type="Pfam" id="PF08279"/>
    </source>
</evidence>
<dbReference type="Proteomes" id="UP001152604">
    <property type="component" value="Unassembled WGS sequence"/>
</dbReference>
<sequence length="73" mass="8198">MMAYHRETNMEAVLAALGDHEVTTADKLASRVGVCERTIYRYIRLLRAAGQPILSESGMGYMLRRRPEGRSNG</sequence>
<proteinExistence type="predicted"/>
<dbReference type="EMBL" id="CAKXZS010000014">
    <property type="protein sequence ID" value="CAH2399101.1"/>
    <property type="molecule type" value="Genomic_DNA"/>
</dbReference>
<accession>A0ABM9DR20</accession>
<protein>
    <submittedName>
        <fullName evidence="2">HTH_11 domain-containing protein</fullName>
    </submittedName>
</protein>
<dbReference type="InterPro" id="IPR013196">
    <property type="entry name" value="HTH_11"/>
</dbReference>
<reference evidence="2" key="1">
    <citation type="submission" date="2022-03" db="EMBL/GenBank/DDBJ databases">
        <authorList>
            <person name="Brunel B."/>
        </authorList>
    </citation>
    <scope>NUCLEOTIDE SEQUENCE</scope>
    <source>
        <strain evidence="2">STM4922sample</strain>
    </source>
</reference>
<evidence type="ECO:0000313" key="2">
    <source>
        <dbReference type="EMBL" id="CAH2399101.1"/>
    </source>
</evidence>